<dbReference type="AlphaFoldDB" id="A0AA43KEY1"/>
<dbReference type="Gene3D" id="3.40.710.10">
    <property type="entry name" value="DD-peptidase/beta-lactamase superfamily"/>
    <property type="match status" value="1"/>
</dbReference>
<evidence type="ECO:0000259" key="1">
    <source>
        <dbReference type="Pfam" id="PF13354"/>
    </source>
</evidence>
<protein>
    <submittedName>
        <fullName evidence="2">Class A beta-lactamase-related serine hydrolase</fullName>
    </submittedName>
</protein>
<reference evidence="2 3" key="1">
    <citation type="journal article" date="2023" name="J. Phycol.">
        <title>Chrysosporum ovalisporum is synonymous with the true-branching cyanobacterium Umezakia natans (Nostocales/Aphanizomenonaceae).</title>
        <authorList>
            <person name="McGregor G.B."/>
            <person name="Sendall B.C."/>
            <person name="Niiyama Y."/>
            <person name="Tuji A."/>
            <person name="Willis A."/>
        </authorList>
    </citation>
    <scope>NUCLEOTIDE SEQUENCE [LARGE SCALE GENOMIC DNA]</scope>
    <source>
        <strain evidence="2 3">FSS-62</strain>
    </source>
</reference>
<dbReference type="InterPro" id="IPR000871">
    <property type="entry name" value="Beta-lactam_class-A"/>
</dbReference>
<dbReference type="InterPro" id="IPR045155">
    <property type="entry name" value="Beta-lactam_cat"/>
</dbReference>
<evidence type="ECO:0000313" key="2">
    <source>
        <dbReference type="EMBL" id="MDH6063388.1"/>
    </source>
</evidence>
<dbReference type="InterPro" id="IPR012338">
    <property type="entry name" value="Beta-lactam/transpept-like"/>
</dbReference>
<dbReference type="GO" id="GO:0030655">
    <property type="term" value="P:beta-lactam antibiotic catabolic process"/>
    <property type="evidence" value="ECO:0007669"/>
    <property type="project" value="InterPro"/>
</dbReference>
<dbReference type="GeneID" id="83685525"/>
<dbReference type="EMBL" id="JANQDL010000047">
    <property type="protein sequence ID" value="MDH6063388.1"/>
    <property type="molecule type" value="Genomic_DNA"/>
</dbReference>
<dbReference type="PANTHER" id="PTHR35333">
    <property type="entry name" value="BETA-LACTAMASE"/>
    <property type="match status" value="1"/>
</dbReference>
<comment type="caution">
    <text evidence="2">The sequence shown here is derived from an EMBL/GenBank/DDBJ whole genome shotgun (WGS) entry which is preliminary data.</text>
</comment>
<keyword evidence="2" id="KW-0378">Hydrolase</keyword>
<dbReference type="GO" id="GO:0008800">
    <property type="term" value="F:beta-lactamase activity"/>
    <property type="evidence" value="ECO:0007669"/>
    <property type="project" value="InterPro"/>
</dbReference>
<proteinExistence type="predicted"/>
<feature type="domain" description="Beta-lactamase class A catalytic" evidence="1">
    <location>
        <begin position="148"/>
        <end position="286"/>
    </location>
</feature>
<dbReference type="Proteomes" id="UP001159370">
    <property type="component" value="Unassembled WGS sequence"/>
</dbReference>
<dbReference type="GO" id="GO:0046677">
    <property type="term" value="P:response to antibiotic"/>
    <property type="evidence" value="ECO:0007669"/>
    <property type="project" value="InterPro"/>
</dbReference>
<dbReference type="SUPFAM" id="SSF56601">
    <property type="entry name" value="beta-lactamase/transpeptidase-like"/>
    <property type="match status" value="1"/>
</dbReference>
<evidence type="ECO:0000313" key="3">
    <source>
        <dbReference type="Proteomes" id="UP001159370"/>
    </source>
</evidence>
<organism evidence="2 3">
    <name type="scientific">Umezakia ovalisporum FSS-62</name>
    <dbReference type="NCBI Taxonomy" id="2971776"/>
    <lineage>
        <taxon>Bacteria</taxon>
        <taxon>Bacillati</taxon>
        <taxon>Cyanobacteriota</taxon>
        <taxon>Cyanophyceae</taxon>
        <taxon>Nostocales</taxon>
        <taxon>Nodulariaceae</taxon>
        <taxon>Umezakia</taxon>
    </lineage>
</organism>
<gene>
    <name evidence="2" type="ORF">NWP23_06280</name>
</gene>
<dbReference type="Pfam" id="PF13354">
    <property type="entry name" value="Beta-lactamase2"/>
    <property type="match status" value="1"/>
</dbReference>
<sequence>MIFFRKDEQLENLGNGILEATWATFPRLARNQVALTWIVYDPPVPVNTGGALTPDAFWNHTVRGFAYRGVERIYPGSVVKLFYLVAVNEWLEKGMTQPAEELERALRDMMVDSSNDATSLIVDILSGTTSGPELPVGPFETWKYQRNIVNRYYQSLGWEEMETINVCQKTWGDGPYGRERAFYGAMLDNRNMLTTNATAKLLHSIVGGVAVSSRRSQAMMDLLKRSLNLDDLPTDVEEDQVTGFLGGGVAQDAQIWSKAGWTSQVRHDAAYIELPEQRPYILVVFTEGKANAKNRDILPFVSRLFAKAMSSL</sequence>
<dbReference type="PANTHER" id="PTHR35333:SF3">
    <property type="entry name" value="BETA-LACTAMASE-TYPE TRANSPEPTIDASE FOLD CONTAINING PROTEIN"/>
    <property type="match status" value="1"/>
</dbReference>
<dbReference type="RefSeq" id="WP_280651187.1">
    <property type="nucleotide sequence ID" value="NZ_JANQDL010000047.1"/>
</dbReference>
<accession>A0AA43KEY1</accession>
<name>A0AA43KEY1_9CYAN</name>